<gene>
    <name evidence="1" type="ORF">GCM10010833_25150</name>
</gene>
<sequence>MALFTELVQRFFPNNAISLLLKALDWCDDLFRDQIVWPDLRTIIRPTLMTTSSKRNKIVKDEYSAARLVLSIVASVAEREVGSGRIHVYRGILDRDGESLRFIAEEAFRQLQDCGWMDHDEWQDRIEQIDERVRDAG</sequence>
<evidence type="ECO:0000313" key="1">
    <source>
        <dbReference type="EMBL" id="GGB68900.1"/>
    </source>
</evidence>
<protein>
    <submittedName>
        <fullName evidence="1">Uncharacterized protein</fullName>
    </submittedName>
</protein>
<accession>A0ABQ1JHU0</accession>
<evidence type="ECO:0000313" key="2">
    <source>
        <dbReference type="Proteomes" id="UP000614261"/>
    </source>
</evidence>
<comment type="caution">
    <text evidence="1">The sequence shown here is derived from an EMBL/GenBank/DDBJ whole genome shotgun (WGS) entry which is preliminary data.</text>
</comment>
<name>A0ABQ1JHU0_9SPHN</name>
<proteinExistence type="predicted"/>
<reference evidence="2" key="1">
    <citation type="journal article" date="2019" name="Int. J. Syst. Evol. Microbiol.">
        <title>The Global Catalogue of Microorganisms (GCM) 10K type strain sequencing project: providing services to taxonomists for standard genome sequencing and annotation.</title>
        <authorList>
            <consortium name="The Broad Institute Genomics Platform"/>
            <consortium name="The Broad Institute Genome Sequencing Center for Infectious Disease"/>
            <person name="Wu L."/>
            <person name="Ma J."/>
        </authorList>
    </citation>
    <scope>NUCLEOTIDE SEQUENCE [LARGE SCALE GENOMIC DNA]</scope>
    <source>
        <strain evidence="2">CGMCC 1.12851</strain>
    </source>
</reference>
<dbReference type="Proteomes" id="UP000614261">
    <property type="component" value="Unassembled WGS sequence"/>
</dbReference>
<dbReference type="EMBL" id="BMGD01000004">
    <property type="protein sequence ID" value="GGB68900.1"/>
    <property type="molecule type" value="Genomic_DNA"/>
</dbReference>
<keyword evidence="2" id="KW-1185">Reference proteome</keyword>
<dbReference type="RefSeq" id="WP_188514785.1">
    <property type="nucleotide sequence ID" value="NZ_BMGD01000004.1"/>
</dbReference>
<organism evidence="1 2">
    <name type="scientific">Blastomonas aquatica</name>
    <dbReference type="NCBI Taxonomy" id="1510276"/>
    <lineage>
        <taxon>Bacteria</taxon>
        <taxon>Pseudomonadati</taxon>
        <taxon>Pseudomonadota</taxon>
        <taxon>Alphaproteobacteria</taxon>
        <taxon>Sphingomonadales</taxon>
        <taxon>Sphingomonadaceae</taxon>
        <taxon>Blastomonas</taxon>
    </lineage>
</organism>